<feature type="domain" description="Condensation" evidence="1">
    <location>
        <begin position="35"/>
        <end position="163"/>
    </location>
</feature>
<sequence length="464" mass="51521">MAVAPTPSSLAAPTLALNHTEHAYIAVEGLAGSMVITYMLQFNEAIEPARLRAVLRELVSAWPRFRGVVEAGLHSHRMRILPDNETTDQLFDVAWREDAHVDAGDPAALERLHHQILNEVVPLEHGLLCRFRFVPHATSPALFLSVHHILFDGRSALQFLTDLLARLNGGPRIPAQPLEAASHLGALAPASVLQWPVKLWRSFQHRAREGKLLKSLHIQQAAPQGHPYLSIHMLRHHTVPVDTQDLRRVARILDLSVNSLVTLALCETYLSYAPNDALAGAVVRQSVDLRRYYPQQAGHKPRLLWGNHVGAFLVTEVGRKSLRERAASIKAQIDEGMDRFERREMLWGQLPGMAMPVLGRTLLSHIVHGMQRKGRMPRISCHATSLGNVSKLNAPDAKLRMVKLVAAVPSVSMLHVVTELDGQLLLPVVWQRCDATVEQVDEYLSRVDDTLARIIDEGKALVGG</sequence>
<gene>
    <name evidence="2" type="ORF">EIP75_00885</name>
</gene>
<accession>A0A3R8T4T7</accession>
<evidence type="ECO:0000259" key="1">
    <source>
        <dbReference type="Pfam" id="PF00668"/>
    </source>
</evidence>
<evidence type="ECO:0000313" key="2">
    <source>
        <dbReference type="EMBL" id="RRS06183.1"/>
    </source>
</evidence>
<dbReference type="Proteomes" id="UP000269265">
    <property type="component" value="Unassembled WGS sequence"/>
</dbReference>
<dbReference type="PANTHER" id="PTHR28037">
    <property type="entry name" value="ALCOHOL O-ACETYLTRANSFERASE 1-RELATED"/>
    <property type="match status" value="1"/>
</dbReference>
<dbReference type="Gene3D" id="3.30.559.10">
    <property type="entry name" value="Chloramphenicol acetyltransferase-like domain"/>
    <property type="match status" value="1"/>
</dbReference>
<dbReference type="EMBL" id="RSED01000001">
    <property type="protein sequence ID" value="RRS06183.1"/>
    <property type="molecule type" value="Genomic_DNA"/>
</dbReference>
<dbReference type="AlphaFoldDB" id="A0A3R8T4T7"/>
<comment type="caution">
    <text evidence="2">The sequence shown here is derived from an EMBL/GenBank/DDBJ whole genome shotgun (WGS) entry which is preliminary data.</text>
</comment>
<name>A0A3R8T4T7_9BURK</name>
<dbReference type="InterPro" id="IPR052058">
    <property type="entry name" value="Alcohol_O-acetyltransferase"/>
</dbReference>
<dbReference type="OrthoDB" id="9149884at2"/>
<dbReference type="Pfam" id="PF00668">
    <property type="entry name" value="Condensation"/>
    <property type="match status" value="1"/>
</dbReference>
<dbReference type="GO" id="GO:0003824">
    <property type="term" value="F:catalytic activity"/>
    <property type="evidence" value="ECO:0007669"/>
    <property type="project" value="InterPro"/>
</dbReference>
<dbReference type="SUPFAM" id="SSF52777">
    <property type="entry name" value="CoA-dependent acyltransferases"/>
    <property type="match status" value="1"/>
</dbReference>
<proteinExistence type="predicted"/>
<dbReference type="InterPro" id="IPR001242">
    <property type="entry name" value="Condensation_dom"/>
</dbReference>
<dbReference type="PANTHER" id="PTHR28037:SF1">
    <property type="entry name" value="ALCOHOL O-ACETYLTRANSFERASE 1-RELATED"/>
    <property type="match status" value="1"/>
</dbReference>
<dbReference type="RefSeq" id="WP_125241326.1">
    <property type="nucleotide sequence ID" value="NZ_RSED01000001.1"/>
</dbReference>
<organism evidence="2 3">
    <name type="scientific">Aquabacterium soli</name>
    <dbReference type="NCBI Taxonomy" id="2493092"/>
    <lineage>
        <taxon>Bacteria</taxon>
        <taxon>Pseudomonadati</taxon>
        <taxon>Pseudomonadota</taxon>
        <taxon>Betaproteobacteria</taxon>
        <taxon>Burkholderiales</taxon>
        <taxon>Aquabacterium</taxon>
    </lineage>
</organism>
<keyword evidence="3" id="KW-1185">Reference proteome</keyword>
<protein>
    <recommendedName>
        <fullName evidence="1">Condensation domain-containing protein</fullName>
    </recommendedName>
</protein>
<evidence type="ECO:0000313" key="3">
    <source>
        <dbReference type="Proteomes" id="UP000269265"/>
    </source>
</evidence>
<reference evidence="2 3" key="1">
    <citation type="submission" date="2018-12" db="EMBL/GenBank/DDBJ databases">
        <title>The whole draft genome of Aquabacterium sp. SJQ9.</title>
        <authorList>
            <person name="Sun L."/>
            <person name="Gao X."/>
            <person name="Chen W."/>
            <person name="Huang K."/>
        </authorList>
    </citation>
    <scope>NUCLEOTIDE SEQUENCE [LARGE SCALE GENOMIC DNA]</scope>
    <source>
        <strain evidence="2 3">SJQ9</strain>
    </source>
</reference>
<dbReference type="InterPro" id="IPR023213">
    <property type="entry name" value="CAT-like_dom_sf"/>
</dbReference>